<accession>A0A2J8HQR4</accession>
<name>A0A2J8HQR4_VIBDI</name>
<keyword evidence="1" id="KW-1133">Transmembrane helix</keyword>
<feature type="transmembrane region" description="Helical" evidence="1">
    <location>
        <begin position="38"/>
        <end position="55"/>
    </location>
</feature>
<reference evidence="2 3" key="1">
    <citation type="submission" date="2018-01" db="EMBL/GenBank/DDBJ databases">
        <title>Draft genome sequences of six Vibrio diazotrophicus strains isolated from deep-sea sediments of the Baltic Sea.</title>
        <authorList>
            <person name="Castillo D."/>
            <person name="Vandieken V."/>
            <person name="Chiang O."/>
            <person name="Middelboe M."/>
        </authorList>
    </citation>
    <scope>NUCLEOTIDE SEQUENCE [LARGE SCALE GENOMIC DNA]</scope>
    <source>
        <strain evidence="2 3">60.27F</strain>
    </source>
</reference>
<sequence length="166" mass="19644">MENLPIGVRVYRSRWSLVVALIVALYFLTPTENVGEEVVVLLLFLFGFREVVAWINGRTILVVSPEGIYHYKTGFISWEQIESIKSYTPFKDIHVYVPRLEVTLVERSIYKAYWLPNNQVVTENQILRLRLIGIDRRIKDIEKDCNRMISSHRRYRENNPVNNQFK</sequence>
<feature type="transmembrane region" description="Helical" evidence="1">
    <location>
        <begin position="12"/>
        <end position="29"/>
    </location>
</feature>
<keyword evidence="1" id="KW-0812">Transmembrane</keyword>
<organism evidence="2 3">
    <name type="scientific">Vibrio diazotrophicus</name>
    <dbReference type="NCBI Taxonomy" id="685"/>
    <lineage>
        <taxon>Bacteria</taxon>
        <taxon>Pseudomonadati</taxon>
        <taxon>Pseudomonadota</taxon>
        <taxon>Gammaproteobacteria</taxon>
        <taxon>Vibrionales</taxon>
        <taxon>Vibrionaceae</taxon>
        <taxon>Vibrio</taxon>
    </lineage>
</organism>
<protein>
    <submittedName>
        <fullName evidence="2">Uncharacterized protein</fullName>
    </submittedName>
</protein>
<comment type="caution">
    <text evidence="2">The sequence shown here is derived from an EMBL/GenBank/DDBJ whole genome shotgun (WGS) entry which is preliminary data.</text>
</comment>
<evidence type="ECO:0000313" key="2">
    <source>
        <dbReference type="EMBL" id="PNI00618.1"/>
    </source>
</evidence>
<dbReference type="OrthoDB" id="9927887at2"/>
<proteinExistence type="predicted"/>
<dbReference type="Proteomes" id="UP000236449">
    <property type="component" value="Unassembled WGS sequence"/>
</dbReference>
<dbReference type="EMBL" id="POSK01000029">
    <property type="protein sequence ID" value="PNI00618.1"/>
    <property type="molecule type" value="Genomic_DNA"/>
</dbReference>
<evidence type="ECO:0000313" key="3">
    <source>
        <dbReference type="Proteomes" id="UP000236449"/>
    </source>
</evidence>
<dbReference type="RefSeq" id="WP_102967351.1">
    <property type="nucleotide sequence ID" value="NZ_POSK01000029.1"/>
</dbReference>
<gene>
    <name evidence="2" type="ORF">C1N32_21295</name>
</gene>
<evidence type="ECO:0000256" key="1">
    <source>
        <dbReference type="SAM" id="Phobius"/>
    </source>
</evidence>
<dbReference type="AlphaFoldDB" id="A0A2J8HQR4"/>
<keyword evidence="1" id="KW-0472">Membrane</keyword>